<dbReference type="PIRSF" id="PIRSF035805">
    <property type="entry name" value="TK_cell"/>
    <property type="match status" value="1"/>
</dbReference>
<dbReference type="HAMAP" id="MF_00124">
    <property type="entry name" value="Thymidine_kinase"/>
    <property type="match status" value="1"/>
</dbReference>
<feature type="binding site" evidence="8">
    <location>
        <begin position="9"/>
        <end position="16"/>
    </location>
    <ligand>
        <name>ATP</name>
        <dbReference type="ChEBI" id="CHEBI:30616"/>
    </ligand>
</feature>
<dbReference type="EMBL" id="FNJD01000002">
    <property type="protein sequence ID" value="SDO40389.1"/>
    <property type="molecule type" value="Genomic_DNA"/>
</dbReference>
<feature type="binding site" evidence="8">
    <location>
        <position position="147"/>
    </location>
    <ligand>
        <name>Zn(2+)</name>
        <dbReference type="ChEBI" id="CHEBI:29105"/>
    </ligand>
</feature>
<comment type="subcellular location">
    <subcellularLocation>
        <location evidence="8">Cytoplasm</location>
    </subcellularLocation>
</comment>
<feature type="binding site" evidence="8">
    <location>
        <position position="185"/>
    </location>
    <ligand>
        <name>Zn(2+)</name>
        <dbReference type="ChEBI" id="CHEBI:29105"/>
    </ligand>
</feature>
<evidence type="ECO:0000256" key="2">
    <source>
        <dbReference type="ARBA" id="ARBA00012118"/>
    </source>
</evidence>
<comment type="subunit">
    <text evidence="8">Homotetramer.</text>
</comment>
<keyword evidence="8" id="KW-0479">Metal-binding</keyword>
<dbReference type="PROSITE" id="PS00603">
    <property type="entry name" value="TK_CELLULAR_TYPE"/>
    <property type="match status" value="1"/>
</dbReference>
<feature type="binding site" evidence="8">
    <location>
        <begin position="87"/>
        <end position="90"/>
    </location>
    <ligand>
        <name>ATP</name>
        <dbReference type="ChEBI" id="CHEBI:30616"/>
    </ligand>
</feature>
<evidence type="ECO:0000256" key="7">
    <source>
        <dbReference type="ARBA" id="ARBA00022840"/>
    </source>
</evidence>
<evidence type="ECO:0000256" key="6">
    <source>
        <dbReference type="ARBA" id="ARBA00022777"/>
    </source>
</evidence>
<evidence type="ECO:0000256" key="3">
    <source>
        <dbReference type="ARBA" id="ARBA00022634"/>
    </source>
</evidence>
<dbReference type="InterPro" id="IPR020633">
    <property type="entry name" value="Thymidine_kinase_CS"/>
</dbReference>
<name>A0ABY0RRQ3_9RHOB</name>
<dbReference type="SUPFAM" id="SSF52540">
    <property type="entry name" value="P-loop containing nucleoside triphosphate hydrolases"/>
    <property type="match status" value="1"/>
</dbReference>
<dbReference type="InterPro" id="IPR027417">
    <property type="entry name" value="P-loop_NTPase"/>
</dbReference>
<evidence type="ECO:0000256" key="9">
    <source>
        <dbReference type="RuleBase" id="RU000544"/>
    </source>
</evidence>
<keyword evidence="3 8" id="KW-0237">DNA synthesis</keyword>
<keyword evidence="8" id="KW-0862">Zinc</keyword>
<dbReference type="PANTHER" id="PTHR11441">
    <property type="entry name" value="THYMIDINE KINASE"/>
    <property type="match status" value="1"/>
</dbReference>
<dbReference type="GO" id="GO:0016301">
    <property type="term" value="F:kinase activity"/>
    <property type="evidence" value="ECO:0007669"/>
    <property type="project" value="UniProtKB-KW"/>
</dbReference>
<dbReference type="SUPFAM" id="SSF57716">
    <property type="entry name" value="Glucocorticoid receptor-like (DNA-binding domain)"/>
    <property type="match status" value="1"/>
</dbReference>
<comment type="caution">
    <text evidence="11">The sequence shown here is derived from an EMBL/GenBank/DDBJ whole genome shotgun (WGS) entry which is preliminary data.</text>
</comment>
<keyword evidence="8" id="KW-0963">Cytoplasm</keyword>
<sequence length="198" mass="21720">MAKLHYIYSTMGAGKTLNLIQTAFNYEERGMQTLLLTTAIDDRYGKGKITSRLGVSRDAHVFSPDQDLYSDHLVPAAQAGFACVLIDEGQFMSRRNVEDLARAVDTLNLPAMVWGLRTDFLGNPFEGSAALFALADELREMRTLCHCGKKATMVLRSDADGNAVSEGPQVQIGGNDSYTPVCRKHWAQSIAQSRAKST</sequence>
<feature type="active site" description="Proton acceptor" evidence="8">
    <location>
        <position position="88"/>
    </location>
</feature>
<comment type="similarity">
    <text evidence="1 8 10">Belongs to the thymidine kinase family.</text>
</comment>
<accession>A0ABY0RRQ3</accession>
<gene>
    <name evidence="8" type="primary">tdk</name>
    <name evidence="11" type="ORF">SAMN04488512_102319</name>
</gene>
<dbReference type="RefSeq" id="WP_093731925.1">
    <property type="nucleotide sequence ID" value="NZ_FNJD01000002.1"/>
</dbReference>
<keyword evidence="6 8" id="KW-0418">Kinase</keyword>
<feature type="binding site" evidence="8">
    <location>
        <position position="145"/>
    </location>
    <ligand>
        <name>Zn(2+)</name>
        <dbReference type="ChEBI" id="CHEBI:29105"/>
    </ligand>
</feature>
<feature type="binding site" evidence="8">
    <location>
        <position position="182"/>
    </location>
    <ligand>
        <name>Zn(2+)</name>
        <dbReference type="ChEBI" id="CHEBI:29105"/>
    </ligand>
</feature>
<comment type="catalytic activity">
    <reaction evidence="8 9">
        <text>thymidine + ATP = dTMP + ADP + H(+)</text>
        <dbReference type="Rhea" id="RHEA:19129"/>
        <dbReference type="ChEBI" id="CHEBI:15378"/>
        <dbReference type="ChEBI" id="CHEBI:17748"/>
        <dbReference type="ChEBI" id="CHEBI:30616"/>
        <dbReference type="ChEBI" id="CHEBI:63528"/>
        <dbReference type="ChEBI" id="CHEBI:456216"/>
        <dbReference type="EC" id="2.7.1.21"/>
    </reaction>
</comment>
<dbReference type="Gene3D" id="3.30.60.20">
    <property type="match status" value="1"/>
</dbReference>
<dbReference type="Pfam" id="PF00265">
    <property type="entry name" value="TK"/>
    <property type="match status" value="1"/>
</dbReference>
<keyword evidence="12" id="KW-1185">Reference proteome</keyword>
<organism evidence="11 12">
    <name type="scientific">Sulfitobacter litoralis</name>
    <dbReference type="NCBI Taxonomy" id="335975"/>
    <lineage>
        <taxon>Bacteria</taxon>
        <taxon>Pseudomonadati</taxon>
        <taxon>Pseudomonadota</taxon>
        <taxon>Alphaproteobacteria</taxon>
        <taxon>Rhodobacterales</taxon>
        <taxon>Roseobacteraceae</taxon>
        <taxon>Sulfitobacter</taxon>
    </lineage>
</organism>
<dbReference type="NCBIfam" id="NF003300">
    <property type="entry name" value="PRK04296.1-5"/>
    <property type="match status" value="1"/>
</dbReference>
<evidence type="ECO:0000256" key="1">
    <source>
        <dbReference type="ARBA" id="ARBA00007587"/>
    </source>
</evidence>
<evidence type="ECO:0000313" key="12">
    <source>
        <dbReference type="Proteomes" id="UP000198646"/>
    </source>
</evidence>
<protein>
    <recommendedName>
        <fullName evidence="2 8">Thymidine kinase</fullName>
        <ecNumber evidence="2 8">2.7.1.21</ecNumber>
    </recommendedName>
</protein>
<dbReference type="Proteomes" id="UP000198646">
    <property type="component" value="Unassembled WGS sequence"/>
</dbReference>
<keyword evidence="4 8" id="KW-0808">Transferase</keyword>
<evidence type="ECO:0000256" key="8">
    <source>
        <dbReference type="HAMAP-Rule" id="MF_00124"/>
    </source>
</evidence>
<evidence type="ECO:0000256" key="5">
    <source>
        <dbReference type="ARBA" id="ARBA00022741"/>
    </source>
</evidence>
<dbReference type="InterPro" id="IPR001267">
    <property type="entry name" value="Thymidine_kinase"/>
</dbReference>
<keyword evidence="7 8" id="KW-0067">ATP-binding</keyword>
<reference evidence="11 12" key="1">
    <citation type="submission" date="2016-10" db="EMBL/GenBank/DDBJ databases">
        <authorList>
            <person name="Varghese N."/>
            <person name="Submissions S."/>
        </authorList>
    </citation>
    <scope>NUCLEOTIDE SEQUENCE [LARGE SCALE GENOMIC DNA]</scope>
    <source>
        <strain evidence="11 12">DSM 17584</strain>
    </source>
</reference>
<evidence type="ECO:0000256" key="10">
    <source>
        <dbReference type="RuleBase" id="RU004165"/>
    </source>
</evidence>
<proteinExistence type="inferred from homology"/>
<keyword evidence="5 8" id="KW-0547">Nucleotide-binding</keyword>
<dbReference type="EC" id="2.7.1.21" evidence="2 8"/>
<dbReference type="PANTHER" id="PTHR11441:SF0">
    <property type="entry name" value="THYMIDINE KINASE, CYTOSOLIC"/>
    <property type="match status" value="1"/>
</dbReference>
<evidence type="ECO:0000256" key="4">
    <source>
        <dbReference type="ARBA" id="ARBA00022679"/>
    </source>
</evidence>
<dbReference type="Gene3D" id="3.40.50.300">
    <property type="entry name" value="P-loop containing nucleotide triphosphate hydrolases"/>
    <property type="match status" value="1"/>
</dbReference>
<evidence type="ECO:0000313" key="11">
    <source>
        <dbReference type="EMBL" id="SDO40389.1"/>
    </source>
</evidence>